<evidence type="ECO:0000313" key="4">
    <source>
        <dbReference type="EMBL" id="QNF30114.1"/>
    </source>
</evidence>
<evidence type="ECO:0000259" key="2">
    <source>
        <dbReference type="Pfam" id="PF17678"/>
    </source>
</evidence>
<dbReference type="Gene3D" id="2.70.98.10">
    <property type="match status" value="1"/>
</dbReference>
<dbReference type="InterPro" id="IPR054470">
    <property type="entry name" value="FIMAH_dom"/>
</dbReference>
<keyword evidence="4" id="KW-0378">Hydrolase</keyword>
<dbReference type="Gene3D" id="2.60.120.260">
    <property type="entry name" value="Galactose-binding domain-like"/>
    <property type="match status" value="1"/>
</dbReference>
<proteinExistence type="predicted"/>
<dbReference type="SUPFAM" id="SSF49785">
    <property type="entry name" value="Galactose-binding domain-like"/>
    <property type="match status" value="1"/>
</dbReference>
<dbReference type="InterPro" id="IPR014718">
    <property type="entry name" value="GH-type_carb-bd"/>
</dbReference>
<dbReference type="PANTHER" id="PTHR12143:SF43">
    <property type="entry name" value="PUTATIVE-RELATED"/>
    <property type="match status" value="1"/>
</dbReference>
<reference evidence="4 5" key="1">
    <citation type="submission" date="2020-06" db="EMBL/GenBank/DDBJ databases">
        <title>Metabacillus dokdonensis sp. nov., isolated from the rhizosphere of Elymus tsukushiensis, a plant native to the Dokdo Islands, Republic of Korea.</title>
        <authorList>
            <person name="Lee S.Y."/>
            <person name="Hwang Y.J."/>
            <person name="Son J.S."/>
            <person name="Ghim S.Y."/>
        </authorList>
    </citation>
    <scope>NUCLEOTIDE SEQUENCE [LARGE SCALE GENOMIC DNA]</scope>
    <source>
        <strain evidence="4 5">KUDC1714</strain>
    </source>
</reference>
<dbReference type="InterPro" id="IPR008979">
    <property type="entry name" value="Galactose-bd-like_sf"/>
</dbReference>
<dbReference type="InterPro" id="IPR041371">
    <property type="entry name" value="GH92_N"/>
</dbReference>
<dbReference type="Pfam" id="PF07971">
    <property type="entry name" value="Glyco_hydro_92"/>
    <property type="match status" value="1"/>
</dbReference>
<dbReference type="Proteomes" id="UP000515490">
    <property type="component" value="Chromosome"/>
</dbReference>
<feature type="domain" description="Glycosyl hydrolase family 92 N-terminal" evidence="2">
    <location>
        <begin position="280"/>
        <end position="505"/>
    </location>
</feature>
<dbReference type="InterPro" id="IPR008928">
    <property type="entry name" value="6-hairpin_glycosidase_sf"/>
</dbReference>
<dbReference type="GO" id="GO:0016787">
    <property type="term" value="F:hydrolase activity"/>
    <property type="evidence" value="ECO:0007669"/>
    <property type="project" value="UniProtKB-KW"/>
</dbReference>
<name>A0ABX6S808_9BACI</name>
<gene>
    <name evidence="4" type="ORF">HUW50_23195</name>
</gene>
<feature type="domain" description="Glycosyl hydrolase family 92" evidence="1">
    <location>
        <begin position="511"/>
        <end position="1019"/>
    </location>
</feature>
<dbReference type="InterPro" id="IPR005887">
    <property type="entry name" value="GH92_a_mannosidase_put"/>
</dbReference>
<evidence type="ECO:0000259" key="1">
    <source>
        <dbReference type="Pfam" id="PF07971"/>
    </source>
</evidence>
<dbReference type="InterPro" id="IPR050883">
    <property type="entry name" value="PNGase"/>
</dbReference>
<protein>
    <submittedName>
        <fullName evidence="4">Glycoside hydrolase family 92 protein</fullName>
    </submittedName>
</protein>
<evidence type="ECO:0000313" key="5">
    <source>
        <dbReference type="Proteomes" id="UP000515490"/>
    </source>
</evidence>
<feature type="domain" description="FIMAH" evidence="3">
    <location>
        <begin position="1192"/>
        <end position="1268"/>
    </location>
</feature>
<dbReference type="Pfam" id="PF22888">
    <property type="entry name" value="FIMAH"/>
    <property type="match status" value="1"/>
</dbReference>
<dbReference type="InterPro" id="IPR012939">
    <property type="entry name" value="Glyco_hydro_92"/>
</dbReference>
<organism evidence="4 5">
    <name type="scientific">Metabacillus elymi</name>
    <dbReference type="NCBI Taxonomy" id="2745198"/>
    <lineage>
        <taxon>Bacteria</taxon>
        <taxon>Bacillati</taxon>
        <taxon>Bacillota</taxon>
        <taxon>Bacilli</taxon>
        <taxon>Bacillales</taxon>
        <taxon>Bacillaceae</taxon>
        <taxon>Metabacillus</taxon>
    </lineage>
</organism>
<dbReference type="EMBL" id="CP055263">
    <property type="protein sequence ID" value="QNF30114.1"/>
    <property type="molecule type" value="Genomic_DNA"/>
</dbReference>
<dbReference type="RefSeq" id="WP_185653385.1">
    <property type="nucleotide sequence ID" value="NZ_CP055263.1"/>
</dbReference>
<accession>A0ABX6S808</accession>
<evidence type="ECO:0000259" key="3">
    <source>
        <dbReference type="Pfam" id="PF22888"/>
    </source>
</evidence>
<dbReference type="SUPFAM" id="SSF48208">
    <property type="entry name" value="Six-hairpin glycosidases"/>
    <property type="match status" value="1"/>
</dbReference>
<dbReference type="Gene3D" id="3.30.2080.10">
    <property type="entry name" value="GH92 mannosidase domain"/>
    <property type="match status" value="1"/>
</dbReference>
<dbReference type="Gene3D" id="1.20.1050.60">
    <property type="entry name" value="alpha-1,2-mannosidase"/>
    <property type="match status" value="1"/>
</dbReference>
<dbReference type="PANTHER" id="PTHR12143">
    <property type="entry name" value="PEPTIDE N-GLYCANASE PNGASE -RELATED"/>
    <property type="match status" value="1"/>
</dbReference>
<dbReference type="NCBIfam" id="TIGR01180">
    <property type="entry name" value="aman2_put"/>
    <property type="match status" value="1"/>
</dbReference>
<dbReference type="Pfam" id="PF17678">
    <property type="entry name" value="Glyco_hydro_92N"/>
    <property type="match status" value="1"/>
</dbReference>
<dbReference type="Gene3D" id="1.20.1610.10">
    <property type="entry name" value="alpha-1,2-mannosidases domains"/>
    <property type="match status" value="1"/>
</dbReference>
<keyword evidence="5" id="KW-1185">Reference proteome</keyword>
<sequence length="1283" mass="143562">MGENNVTQPVVCPVSAREVEIIDFFTSFEEGDKQPTWENTVETDSEGKKMASGIKGIPYDSIQGNITHLIEEVSASADKPPNEEANNLVDHNKQTKWLACEISNMNSEIGDGPNSSYTGKANAGWTGGKALRYSGRHVPEYRAYSYNKVFDVKIAVTSKSKLSYYLHPQFMDEEQRDYSSTYVSIDLAFTDGTYLSEIGAKDQHGIELNPKAQGESNTLYPNQWNYKSSVIGKVAEGKTIDRILVAYDNPKGPGVFEGSIDDIKIEGDSKEETYESPVDYVNILRGTNSNSTFSRGNNFPAVAVPHGFNFWTPVTDAGSISWLYTYQQANNSENLPEIQAFSLSHETSPWMGDRQTFQVMPSASEKPSANRNERALPFKHENEIAKPHYYSVTFENGIQTEMTPTNRAAMFRFTFTDGKSNLIFDNVNNNGGLSLYPDQKTITGFTDVKSNLSDGATRMFVYASFDKKVTDSGKLSGENRDHVAGYFSFNTSGEDKTVTMKIATSLISVKQAKKNLEQDIKFDSSFECLKEDAKKAWEEKLKILEVEGASEDELTTLYSNMYRLFLYPNIGYENSGTEEKPNYQYASPFLEQTEENTPTETGAKIVDGKCFVNNGFWDTYRTTWPAYSLFTPTIAGEMIDGFVQHYKDGGWISRWSSPGYANLMVGTSSDVAFADAYLKGVTNFDVKAFYESALKNASVASDNESVGRKGLSTSIFNRYTSTSTDEGLSWAMDGYINDFAIANIAKELAKQTDNSNPDHKQYCTAANYYLERAQNYVEMFNSNVNFFMGKEPSGEWRTPADNFNPEVWGGDYTETNAWNMAFHVPHDGQGLANLYGGRDGLAEKLDAFFSTPETASHPGHYSGVIHEMLEARDVRMGMYGHSNQPSHHIPYMYNYAGQPAKTQEKVREVLSRLYLGSEIGQGYPGDEDNGEMSAWYLFSAAGFYPLQMGTPEYAIGAPYFKKMTITLENGEKIIIEAPNVSNENKYVQNLKVNDKNHDKLTIAHETLSKGATLEFEMGSEPSKWGIGVDALPKSITDTATNGTSLPPTTMFDLTDHNEGTSLHSDEGDAERLFDNTSQTKLSIVNNNPWVQYRFENGPEEVLMYTITSGEDKKQDPKSWILIGSKDGENWHILDKREHESFQWRNFTKPFKIENPGAYSYYRLEVKENGGATSTTMSQIELLGFNDLQEKFDQVESVFKSYVESGEIGEVLKKQLDVNLSQSLEQYQKGYHKQSVKKLGDFSKDIKKNGSISEKAKEQLNADIHTLIEAVTKVINGHNSGIGK</sequence>